<keyword evidence="1" id="KW-0472">Membrane</keyword>
<dbReference type="AlphaFoldDB" id="A0A2H0TWI6"/>
<dbReference type="InterPro" id="IPR036938">
    <property type="entry name" value="PAP2/HPO_sf"/>
</dbReference>
<dbReference type="PANTHER" id="PTHR14969:SF13">
    <property type="entry name" value="AT30094P"/>
    <property type="match status" value="1"/>
</dbReference>
<dbReference type="EMBL" id="PFBY01000022">
    <property type="protein sequence ID" value="PIR76503.1"/>
    <property type="molecule type" value="Genomic_DNA"/>
</dbReference>
<comment type="caution">
    <text evidence="3">The sequence shown here is derived from an EMBL/GenBank/DDBJ whole genome shotgun (WGS) entry which is preliminary data.</text>
</comment>
<gene>
    <name evidence="3" type="ORF">COU32_01795</name>
</gene>
<proteinExistence type="predicted"/>
<evidence type="ECO:0000256" key="1">
    <source>
        <dbReference type="SAM" id="Phobius"/>
    </source>
</evidence>
<keyword evidence="1" id="KW-1133">Transmembrane helix</keyword>
<dbReference type="Gene3D" id="1.20.144.10">
    <property type="entry name" value="Phosphatidic acid phosphatase type 2/haloperoxidase"/>
    <property type="match status" value="1"/>
</dbReference>
<accession>A0A2H0TWI6</accession>
<feature type="transmembrane region" description="Helical" evidence="1">
    <location>
        <begin position="159"/>
        <end position="178"/>
    </location>
</feature>
<reference evidence="4" key="1">
    <citation type="submission" date="2017-09" db="EMBL/GenBank/DDBJ databases">
        <title>Depth-based differentiation of microbial function through sediment-hosted aquifers and enrichment of novel symbionts in the deep terrestrial subsurface.</title>
        <authorList>
            <person name="Probst A.J."/>
            <person name="Ladd B."/>
            <person name="Jarett J.K."/>
            <person name="Geller-Mcgrath D.E."/>
            <person name="Sieber C.M.K."/>
            <person name="Emerson J.B."/>
            <person name="Anantharaman K."/>
            <person name="Thomas B.C."/>
            <person name="Malmstrom R."/>
            <person name="Stieglmeier M."/>
            <person name="Klingl A."/>
            <person name="Woyke T."/>
            <person name="Ryan C.M."/>
            <person name="Banfield J.F."/>
        </authorList>
    </citation>
    <scope>NUCLEOTIDE SEQUENCE [LARGE SCALE GENOMIC DNA]</scope>
</reference>
<dbReference type="Proteomes" id="UP000231530">
    <property type="component" value="Unassembled WGS sequence"/>
</dbReference>
<evidence type="ECO:0000313" key="3">
    <source>
        <dbReference type="EMBL" id="PIR76503.1"/>
    </source>
</evidence>
<feature type="domain" description="Phosphatidic acid phosphatase type 2/haloperoxidase" evidence="2">
    <location>
        <begin position="62"/>
        <end position="174"/>
    </location>
</feature>
<evidence type="ECO:0000259" key="2">
    <source>
        <dbReference type="SMART" id="SM00014"/>
    </source>
</evidence>
<dbReference type="PANTHER" id="PTHR14969">
    <property type="entry name" value="SPHINGOSINE-1-PHOSPHATE PHOSPHOHYDROLASE"/>
    <property type="match status" value="1"/>
</dbReference>
<organism evidence="3 4">
    <name type="scientific">Candidatus Magasanikbacteria bacterium CG10_big_fil_rev_8_21_14_0_10_42_10</name>
    <dbReference type="NCBI Taxonomy" id="1974649"/>
    <lineage>
        <taxon>Bacteria</taxon>
        <taxon>Candidatus Magasanikiibacteriota</taxon>
    </lineage>
</organism>
<dbReference type="SMART" id="SM00014">
    <property type="entry name" value="acidPPc"/>
    <property type="match status" value="1"/>
</dbReference>
<evidence type="ECO:0000313" key="4">
    <source>
        <dbReference type="Proteomes" id="UP000231530"/>
    </source>
</evidence>
<feature type="transmembrane region" description="Helical" evidence="1">
    <location>
        <begin position="34"/>
        <end position="54"/>
    </location>
</feature>
<sequence>MTSYEKNTMNAPWTSNLFLKINALIGKWPLVDRIMMWSSQYLIWILLLFLVYSWWSAGFFIVWCTVFFVIALCSFSVSYLIAWLFPHPRPIRQFQNIHVLIHTWGTWKSFPSDHALGATLLAYGALLTLTGPIRSIVMVCAVLVAVSRVWVGVHYPRDIIAGIVVGSTMALVIQQMLFMG</sequence>
<name>A0A2H0TWI6_9BACT</name>
<feature type="transmembrane region" description="Helical" evidence="1">
    <location>
        <begin position="60"/>
        <end position="85"/>
    </location>
</feature>
<dbReference type="InterPro" id="IPR000326">
    <property type="entry name" value="PAP2/HPO"/>
</dbReference>
<dbReference type="Pfam" id="PF01569">
    <property type="entry name" value="PAP2"/>
    <property type="match status" value="1"/>
</dbReference>
<keyword evidence="1" id="KW-0812">Transmembrane</keyword>
<dbReference type="SUPFAM" id="SSF48317">
    <property type="entry name" value="Acid phosphatase/Vanadium-dependent haloperoxidase"/>
    <property type="match status" value="1"/>
</dbReference>
<protein>
    <recommendedName>
        <fullName evidence="2">Phosphatidic acid phosphatase type 2/haloperoxidase domain-containing protein</fullName>
    </recommendedName>
</protein>
<dbReference type="GO" id="GO:0042392">
    <property type="term" value="F:sphingosine-1-phosphate phosphatase activity"/>
    <property type="evidence" value="ECO:0007669"/>
    <property type="project" value="TreeGrafter"/>
</dbReference>
<feature type="transmembrane region" description="Helical" evidence="1">
    <location>
        <begin position="136"/>
        <end position="153"/>
    </location>
</feature>